<dbReference type="InterPro" id="IPR035901">
    <property type="entry name" value="GIY-YIG_endonuc_sf"/>
</dbReference>
<dbReference type="PROSITE" id="PS50164">
    <property type="entry name" value="GIY_YIG"/>
    <property type="match status" value="1"/>
</dbReference>
<organism evidence="2">
    <name type="scientific">Cantharellus lutescens</name>
    <dbReference type="NCBI Taxonomy" id="104198"/>
    <lineage>
        <taxon>Eukaryota</taxon>
        <taxon>Fungi</taxon>
        <taxon>Dikarya</taxon>
        <taxon>Basidiomycota</taxon>
        <taxon>Agaricomycotina</taxon>
        <taxon>Agaricomycetes</taxon>
        <taxon>Cantharellales</taxon>
        <taxon>Hydnaceae</taxon>
        <taxon>Cantharellus</taxon>
    </lineage>
</organism>
<reference evidence="2" key="1">
    <citation type="journal article" date="2018" name="Int. J. Biol. Macromol.">
        <title>Characterization of the mitochondrial genomes of three species in the ectomycorrhizal genus Cantharellus and phylogeny of Agaricomycetes.</title>
        <authorList>
            <person name="Li Q."/>
            <person name="Liao M."/>
            <person name="Yang M."/>
            <person name="Xiong C."/>
            <person name="Jin X."/>
            <person name="Chen Z."/>
            <person name="Huang W."/>
        </authorList>
    </citation>
    <scope>NUCLEOTIDE SEQUENCE</scope>
    <source>
        <strain evidence="2">S144</strain>
    </source>
</reference>
<geneLocation type="mitochondrion" evidence="2"/>
<dbReference type="InterPro" id="IPR000305">
    <property type="entry name" value="GIY-YIG_endonuc"/>
</dbReference>
<evidence type="ECO:0000313" key="2">
    <source>
        <dbReference type="EMBL" id="AWA82226.1"/>
    </source>
</evidence>
<dbReference type="SMART" id="SM00497">
    <property type="entry name" value="IENR1"/>
    <property type="match status" value="3"/>
</dbReference>
<proteinExistence type="predicted"/>
<dbReference type="InterPro" id="IPR003647">
    <property type="entry name" value="Intron_nuc_1_rpt"/>
</dbReference>
<dbReference type="Pfam" id="PF01541">
    <property type="entry name" value="GIY-YIG"/>
    <property type="match status" value="1"/>
</dbReference>
<dbReference type="Gene3D" id="3.40.1440.10">
    <property type="entry name" value="GIY-YIG endonuclease"/>
    <property type="match status" value="1"/>
</dbReference>
<keyword evidence="2" id="KW-0496">Mitochondrion</keyword>
<name>A0A2S0S4F8_9AGAM</name>
<dbReference type="SMART" id="SM00465">
    <property type="entry name" value="GIYc"/>
    <property type="match status" value="1"/>
</dbReference>
<gene>
    <name evidence="2" type="primary">orf434</name>
</gene>
<dbReference type="AlphaFoldDB" id="A0A2S0S4F8"/>
<protein>
    <recommendedName>
        <fullName evidence="1">GIY-YIG domain-containing protein</fullName>
    </recommendedName>
</protein>
<feature type="domain" description="GIY-YIG" evidence="1">
    <location>
        <begin position="76"/>
        <end position="188"/>
    </location>
</feature>
<dbReference type="RefSeq" id="YP_009486102.1">
    <property type="nucleotide sequence ID" value="NC_037757.1"/>
</dbReference>
<dbReference type="GeneID" id="36938751"/>
<dbReference type="SUPFAM" id="SSF82771">
    <property type="entry name" value="GIY-YIG endonuclease"/>
    <property type="match status" value="1"/>
</dbReference>
<dbReference type="EMBL" id="MG602719">
    <property type="protein sequence ID" value="AWA82226.1"/>
    <property type="molecule type" value="Genomic_DNA"/>
</dbReference>
<evidence type="ECO:0000259" key="1">
    <source>
        <dbReference type="PROSITE" id="PS50164"/>
    </source>
</evidence>
<accession>A0A2S0S4F8</accession>
<sequence>MLPKKDDKFKSYLNLGIIRLEKLTKDKYLPYLERHLNNETSLLKFLPFSTSTIDLSNILKPNLDGNMTGLDYYSNKVGGIYLIVPKLSNSFYIGSAINFRSRFIQHVRYSSKKQSEDNKFYTFVNGDWTQFFWTPLNIVPNLALEFIKRYPDYKLNLNDLYILRSFTQFELLFLEQSYINMFKPDLNTHTLVNFPFSNWTSAYSSNIIGSIEVLVLDENNIPIGEYTSKYQAANALGFSSTTLRRYINTSILLFSPILDQKVKLIETKNPLSTKKVVFNSNITIPTIRSLDLNNIESGKLVAYSKDKQNIFGTYNSPNEASLILDGKKDSKYISRYINKERTVMVGPNKTQVYFVMNPSYLNNLALRRKPRKATNTRSILLKDTILGTSLKFSTIKEMLAYLNIKSTGATGFVKRYMNPTKLYKNRYEFHYINS</sequence>